<dbReference type="EMBL" id="CP046910">
    <property type="protein sequence ID" value="QGZ56886.1"/>
    <property type="molecule type" value="Genomic_DNA"/>
</dbReference>
<feature type="domain" description="FAD/NAD(P)-binding" evidence="5">
    <location>
        <begin position="5"/>
        <end position="305"/>
    </location>
</feature>
<dbReference type="InterPro" id="IPR023753">
    <property type="entry name" value="FAD/NAD-binding_dom"/>
</dbReference>
<keyword evidence="4" id="KW-0560">Oxidoreductase</keyword>
<dbReference type="Pfam" id="PF14759">
    <property type="entry name" value="Reductase_C"/>
    <property type="match status" value="1"/>
</dbReference>
<dbReference type="Pfam" id="PF07992">
    <property type="entry name" value="Pyr_redox_2"/>
    <property type="match status" value="1"/>
</dbReference>
<reference evidence="7 8" key="1">
    <citation type="submission" date="2019-12" db="EMBL/GenBank/DDBJ databases">
        <title>Paraburkholderia acidiphila 7Q-K02 sp. nov and Paraburkholderia acidisoli DHF22 sp. nov., two strains isolated from forest soil.</title>
        <authorList>
            <person name="Gao Z."/>
            <person name="Qiu L."/>
        </authorList>
    </citation>
    <scope>NUCLEOTIDE SEQUENCE [LARGE SCALE GENOMIC DNA]</scope>
    <source>
        <strain evidence="7 8">7Q-K02</strain>
    </source>
</reference>
<comment type="cofactor">
    <cofactor evidence="1">
        <name>FAD</name>
        <dbReference type="ChEBI" id="CHEBI:57692"/>
    </cofactor>
</comment>
<evidence type="ECO:0000256" key="4">
    <source>
        <dbReference type="ARBA" id="ARBA00023002"/>
    </source>
</evidence>
<evidence type="ECO:0000259" key="6">
    <source>
        <dbReference type="Pfam" id="PF14759"/>
    </source>
</evidence>
<name>A0A7Z2J9Z2_9BURK</name>
<evidence type="ECO:0000313" key="7">
    <source>
        <dbReference type="EMBL" id="QGZ56886.1"/>
    </source>
</evidence>
<accession>A0A7Z2J9Z2</accession>
<dbReference type="Gene3D" id="3.50.50.60">
    <property type="entry name" value="FAD/NAD(P)-binding domain"/>
    <property type="match status" value="2"/>
</dbReference>
<dbReference type="SUPFAM" id="SSF55424">
    <property type="entry name" value="FAD/NAD-linked reductases, dimerisation (C-terminal) domain"/>
    <property type="match status" value="1"/>
</dbReference>
<evidence type="ECO:0000259" key="5">
    <source>
        <dbReference type="Pfam" id="PF07992"/>
    </source>
</evidence>
<keyword evidence="3" id="KW-0274">FAD</keyword>
<sequence>MQTHYDVLIVGTGHGGAQAAIALRQQKFGGTVALVGDEPHLPYERPPLSKDYLSGEKTFERLQIRPSAFWEDRQVTLYLGKRVEAVEANAHMILLNDGTRLSYGSLIWAAGGRPRRLACAGAEAEGVHVVRTRDDVDRLMASLNRLRHIVVIGGGYIGLEAAAVLVKLGKRVTVIEAADRVLARVAGEPLSRFYEKEHRAHGVELRLGTQVEGLDVADHHVTGVRLVGGESIQADAVVVGIGIIPNVEPLLAAGAEGANGVEVDAYCRTSLPGILAIGDCALHANRYADGRVIRLESVQNANDQATIAAKTVSGALENYEAVPWFWSSQYDLRLQTIGLSTGHDQVVVRGDPATRAFTLIYLRHGQVIALDCVNTPKDYVQGRALVTEGLSLDAVMLADAGQPLKALVETARNAARVTVCLPNTQGNTSSPV</sequence>
<feature type="domain" description="Reductase C-terminal" evidence="6">
    <location>
        <begin position="324"/>
        <end position="407"/>
    </location>
</feature>
<dbReference type="Proteomes" id="UP000434209">
    <property type="component" value="Chromosome 2"/>
</dbReference>
<organism evidence="7 8">
    <name type="scientific">Paraburkholderia acidiphila</name>
    <dbReference type="NCBI Taxonomy" id="2571747"/>
    <lineage>
        <taxon>Bacteria</taxon>
        <taxon>Pseudomonadati</taxon>
        <taxon>Pseudomonadota</taxon>
        <taxon>Betaproteobacteria</taxon>
        <taxon>Burkholderiales</taxon>
        <taxon>Burkholderiaceae</taxon>
        <taxon>Paraburkholderia</taxon>
    </lineage>
</organism>
<dbReference type="PANTHER" id="PTHR43557:SF2">
    <property type="entry name" value="RIESKE DOMAIN-CONTAINING PROTEIN-RELATED"/>
    <property type="match status" value="1"/>
</dbReference>
<keyword evidence="2" id="KW-0285">Flavoprotein</keyword>
<dbReference type="GO" id="GO:0005737">
    <property type="term" value="C:cytoplasm"/>
    <property type="evidence" value="ECO:0007669"/>
    <property type="project" value="TreeGrafter"/>
</dbReference>
<dbReference type="InterPro" id="IPR016156">
    <property type="entry name" value="FAD/NAD-linked_Rdtase_dimer_sf"/>
</dbReference>
<keyword evidence="8" id="KW-1185">Reference proteome</keyword>
<dbReference type="AlphaFoldDB" id="A0A7Z2J9Z2"/>
<dbReference type="PRINTS" id="PR00411">
    <property type="entry name" value="PNDRDTASEI"/>
</dbReference>
<dbReference type="InterPro" id="IPR028202">
    <property type="entry name" value="Reductase_C"/>
</dbReference>
<evidence type="ECO:0000313" key="8">
    <source>
        <dbReference type="Proteomes" id="UP000434209"/>
    </source>
</evidence>
<dbReference type="Gene3D" id="3.30.390.30">
    <property type="match status" value="1"/>
</dbReference>
<dbReference type="GO" id="GO:0016651">
    <property type="term" value="F:oxidoreductase activity, acting on NAD(P)H"/>
    <property type="evidence" value="ECO:0007669"/>
    <property type="project" value="TreeGrafter"/>
</dbReference>
<dbReference type="PRINTS" id="PR00368">
    <property type="entry name" value="FADPNR"/>
</dbReference>
<dbReference type="InterPro" id="IPR050446">
    <property type="entry name" value="FAD-oxidoreductase/Apoptosis"/>
</dbReference>
<evidence type="ECO:0000256" key="1">
    <source>
        <dbReference type="ARBA" id="ARBA00001974"/>
    </source>
</evidence>
<dbReference type="OrthoDB" id="9769238at2"/>
<gene>
    <name evidence="7" type="ORF">FAZ97_18195</name>
</gene>
<dbReference type="KEGG" id="pacp:FAZ97_18195"/>
<evidence type="ECO:0000256" key="2">
    <source>
        <dbReference type="ARBA" id="ARBA00022630"/>
    </source>
</evidence>
<proteinExistence type="predicted"/>
<dbReference type="InterPro" id="IPR036188">
    <property type="entry name" value="FAD/NAD-bd_sf"/>
</dbReference>
<dbReference type="RefSeq" id="WP_158759837.1">
    <property type="nucleotide sequence ID" value="NZ_CP046910.1"/>
</dbReference>
<protein>
    <submittedName>
        <fullName evidence="7">NAD(P)-binding protein</fullName>
    </submittedName>
</protein>
<evidence type="ECO:0000256" key="3">
    <source>
        <dbReference type="ARBA" id="ARBA00022827"/>
    </source>
</evidence>
<dbReference type="SUPFAM" id="SSF51905">
    <property type="entry name" value="FAD/NAD(P)-binding domain"/>
    <property type="match status" value="2"/>
</dbReference>
<dbReference type="PANTHER" id="PTHR43557">
    <property type="entry name" value="APOPTOSIS-INDUCING FACTOR 1"/>
    <property type="match status" value="1"/>
</dbReference>